<dbReference type="Gene3D" id="3.40.50.300">
    <property type="entry name" value="P-loop containing nucleotide triphosphate hydrolases"/>
    <property type="match status" value="1"/>
</dbReference>
<dbReference type="SMART" id="SM00382">
    <property type="entry name" value="AAA"/>
    <property type="match status" value="1"/>
</dbReference>
<dbReference type="PROSITE" id="PS00211">
    <property type="entry name" value="ABC_TRANSPORTER_1"/>
    <property type="match status" value="1"/>
</dbReference>
<keyword evidence="3" id="KW-0813">Transport</keyword>
<keyword evidence="9" id="KW-0472">Membrane</keyword>
<comment type="similarity">
    <text evidence="2">Belongs to the ABC transporter superfamily.</text>
</comment>
<dbReference type="PROSITE" id="PS50893">
    <property type="entry name" value="ABC_TRANSPORTER_2"/>
    <property type="match status" value="1"/>
</dbReference>
<evidence type="ECO:0000256" key="1">
    <source>
        <dbReference type="ARBA" id="ARBA00004202"/>
    </source>
</evidence>
<dbReference type="InterPro" id="IPR017871">
    <property type="entry name" value="ABC_transporter-like_CS"/>
</dbReference>
<evidence type="ECO:0000256" key="3">
    <source>
        <dbReference type="ARBA" id="ARBA00022448"/>
    </source>
</evidence>
<dbReference type="EMBL" id="CAJNBH010000014">
    <property type="protein sequence ID" value="CAE6787698.1"/>
    <property type="molecule type" value="Genomic_DNA"/>
</dbReference>
<evidence type="ECO:0000256" key="6">
    <source>
        <dbReference type="ARBA" id="ARBA00022741"/>
    </source>
</evidence>
<dbReference type="CDD" id="cd03262">
    <property type="entry name" value="ABC_HisP_GlnQ"/>
    <property type="match status" value="1"/>
</dbReference>
<protein>
    <submittedName>
        <fullName evidence="11">Glutamine transport ATP-binding protein GlnQ</fullName>
    </submittedName>
</protein>
<evidence type="ECO:0000256" key="5">
    <source>
        <dbReference type="ARBA" id="ARBA00022519"/>
    </source>
</evidence>
<keyword evidence="4" id="KW-1003">Cell membrane</keyword>
<comment type="subcellular location">
    <subcellularLocation>
        <location evidence="1">Cell membrane</location>
        <topology evidence="1">Peripheral membrane protein</topology>
    </subcellularLocation>
</comment>
<dbReference type="RefSeq" id="WP_200659612.1">
    <property type="nucleotide sequence ID" value="NZ_CAJNBH010000014.1"/>
</dbReference>
<keyword evidence="12" id="KW-1185">Reference proteome</keyword>
<accession>A0ABM8S411</accession>
<dbReference type="InterPro" id="IPR050086">
    <property type="entry name" value="MetN_ABC_transporter-like"/>
</dbReference>
<evidence type="ECO:0000313" key="11">
    <source>
        <dbReference type="EMBL" id="CAE6787698.1"/>
    </source>
</evidence>
<evidence type="ECO:0000259" key="10">
    <source>
        <dbReference type="PROSITE" id="PS50893"/>
    </source>
</evidence>
<gene>
    <name evidence="11" type="primary">glnQ_7</name>
    <name evidence="11" type="ORF">R69776_04608</name>
</gene>
<dbReference type="GO" id="GO:0005524">
    <property type="term" value="F:ATP binding"/>
    <property type="evidence" value="ECO:0007669"/>
    <property type="project" value="UniProtKB-KW"/>
</dbReference>
<dbReference type="InterPro" id="IPR003593">
    <property type="entry name" value="AAA+_ATPase"/>
</dbReference>
<evidence type="ECO:0000256" key="8">
    <source>
        <dbReference type="ARBA" id="ARBA00022970"/>
    </source>
</evidence>
<evidence type="ECO:0000256" key="7">
    <source>
        <dbReference type="ARBA" id="ARBA00022840"/>
    </source>
</evidence>
<name>A0ABM8S411_9BURK</name>
<evidence type="ECO:0000256" key="2">
    <source>
        <dbReference type="ARBA" id="ARBA00005417"/>
    </source>
</evidence>
<dbReference type="InterPro" id="IPR027417">
    <property type="entry name" value="P-loop_NTPase"/>
</dbReference>
<dbReference type="Pfam" id="PF00005">
    <property type="entry name" value="ABC_tran"/>
    <property type="match status" value="1"/>
</dbReference>
<dbReference type="PIRSF" id="PIRSF039085">
    <property type="entry name" value="ABC_ATPase_HisP"/>
    <property type="match status" value="1"/>
</dbReference>
<comment type="caution">
    <text evidence="11">The sequence shown here is derived from an EMBL/GenBank/DDBJ whole genome shotgun (WGS) entry which is preliminary data.</text>
</comment>
<keyword evidence="6" id="KW-0547">Nucleotide-binding</keyword>
<keyword evidence="7 11" id="KW-0067">ATP-binding</keyword>
<dbReference type="PANTHER" id="PTHR43166:SF9">
    <property type="entry name" value="GLUTAMATE_ASPARTATE IMPORT ATP-BINDING PROTEIN GLTL"/>
    <property type="match status" value="1"/>
</dbReference>
<proteinExistence type="inferred from homology"/>
<reference evidence="11 12" key="1">
    <citation type="submission" date="2021-02" db="EMBL/GenBank/DDBJ databases">
        <authorList>
            <person name="Vanwijnsberghe S."/>
        </authorList>
    </citation>
    <scope>NUCLEOTIDE SEQUENCE [LARGE SCALE GENOMIC DNA]</scope>
    <source>
        <strain evidence="11 12">R-69776</strain>
    </source>
</reference>
<keyword evidence="5" id="KW-0997">Cell inner membrane</keyword>
<dbReference type="InterPro" id="IPR003439">
    <property type="entry name" value="ABC_transporter-like_ATP-bd"/>
</dbReference>
<evidence type="ECO:0000256" key="9">
    <source>
        <dbReference type="ARBA" id="ARBA00023136"/>
    </source>
</evidence>
<dbReference type="SUPFAM" id="SSF52540">
    <property type="entry name" value="P-loop containing nucleoside triphosphate hydrolases"/>
    <property type="match status" value="1"/>
</dbReference>
<evidence type="ECO:0000313" key="12">
    <source>
        <dbReference type="Proteomes" id="UP000673821"/>
    </source>
</evidence>
<feature type="domain" description="ABC transporter" evidence="10">
    <location>
        <begin position="2"/>
        <end position="236"/>
    </location>
</feature>
<dbReference type="PANTHER" id="PTHR43166">
    <property type="entry name" value="AMINO ACID IMPORT ATP-BINDING PROTEIN"/>
    <property type="match status" value="1"/>
</dbReference>
<evidence type="ECO:0000256" key="4">
    <source>
        <dbReference type="ARBA" id="ARBA00022475"/>
    </source>
</evidence>
<sequence length="244" mass="27002">MIEINNVSKRYGNFQVLTDCTTRVAKGEVVVVCGPSGSGKSTLIKTINGLEPIQSGDIVVNGTSVCSPKTNLSKLRSRVGMVFQHFELFPHLSIIENLTIAQVKVLRRPRAEATERGFKYLARVGLKDHAFKHPAQLSGGQQQRAAIARALSMDPICMLFDEPTSALDPEMVNEVLDVMIELAREGTTMICVTHEMGFARKVADRVVFMDGGKILEDTSKDEFFGNIDGRTDRAKQFLSRILHH</sequence>
<organism evidence="11 12">
    <name type="scientific">Paraburkholderia nemoris</name>
    <dbReference type="NCBI Taxonomy" id="2793076"/>
    <lineage>
        <taxon>Bacteria</taxon>
        <taxon>Pseudomonadati</taxon>
        <taxon>Pseudomonadota</taxon>
        <taxon>Betaproteobacteria</taxon>
        <taxon>Burkholderiales</taxon>
        <taxon>Burkholderiaceae</taxon>
        <taxon>Paraburkholderia</taxon>
    </lineage>
</organism>
<keyword evidence="8" id="KW-0029">Amino-acid transport</keyword>
<dbReference type="Proteomes" id="UP000673821">
    <property type="component" value="Unassembled WGS sequence"/>
</dbReference>
<dbReference type="InterPro" id="IPR030679">
    <property type="entry name" value="ABC_ATPase_HisP-typ"/>
</dbReference>